<evidence type="ECO:0000313" key="8">
    <source>
        <dbReference type="EMBL" id="EGX91881.1"/>
    </source>
</evidence>
<feature type="transmembrane region" description="Helical" evidence="6">
    <location>
        <begin position="200"/>
        <end position="221"/>
    </location>
</feature>
<dbReference type="Gene3D" id="1.20.1250.20">
    <property type="entry name" value="MFS general substrate transporter like domains"/>
    <property type="match status" value="1"/>
</dbReference>
<dbReference type="PANTHER" id="PTHR48022:SF77">
    <property type="entry name" value="MAJOR FACILITATOR SUPERFAMILY (MFS) PROFILE DOMAIN-CONTAINING PROTEIN"/>
    <property type="match status" value="1"/>
</dbReference>
<evidence type="ECO:0000313" key="9">
    <source>
        <dbReference type="Proteomes" id="UP000001610"/>
    </source>
</evidence>
<keyword evidence="3 6" id="KW-0812">Transmembrane</keyword>
<dbReference type="Proteomes" id="UP000001610">
    <property type="component" value="Unassembled WGS sequence"/>
</dbReference>
<feature type="transmembrane region" description="Helical" evidence="6">
    <location>
        <begin position="399"/>
        <end position="417"/>
    </location>
</feature>
<evidence type="ECO:0000256" key="5">
    <source>
        <dbReference type="ARBA" id="ARBA00023136"/>
    </source>
</evidence>
<feature type="transmembrane region" description="Helical" evidence="6">
    <location>
        <begin position="540"/>
        <end position="565"/>
    </location>
</feature>
<dbReference type="InterPro" id="IPR013726">
    <property type="entry name" value="Mitofissin"/>
</dbReference>
<feature type="transmembrane region" description="Helical" evidence="6">
    <location>
        <begin position="571"/>
        <end position="588"/>
    </location>
</feature>
<dbReference type="OMA" id="NIPAWRF"/>
<dbReference type="VEuPathDB" id="FungiDB:CCM_06039"/>
<dbReference type="Pfam" id="PF08520">
    <property type="entry name" value="Mitofissin"/>
    <property type="match status" value="1"/>
</dbReference>
<feature type="transmembrane region" description="Helical" evidence="6">
    <location>
        <begin position="112"/>
        <end position="130"/>
    </location>
</feature>
<evidence type="ECO:0000256" key="4">
    <source>
        <dbReference type="ARBA" id="ARBA00022989"/>
    </source>
</evidence>
<feature type="transmembrane region" description="Helical" evidence="6">
    <location>
        <begin position="358"/>
        <end position="379"/>
    </location>
</feature>
<dbReference type="GO" id="GO:0016020">
    <property type="term" value="C:membrane"/>
    <property type="evidence" value="ECO:0007669"/>
    <property type="project" value="UniProtKB-SubCell"/>
</dbReference>
<feature type="domain" description="Major facilitator superfamily (MFS) profile" evidence="7">
    <location>
        <begin position="35"/>
        <end position="451"/>
    </location>
</feature>
<dbReference type="eggNOG" id="KOG0254">
    <property type="taxonomic scope" value="Eukaryota"/>
</dbReference>
<dbReference type="HOGENOM" id="CLU_425784_0_0_1"/>
<organism evidence="8 9">
    <name type="scientific">Cordyceps militaris (strain CM01)</name>
    <name type="common">Caterpillar fungus</name>
    <dbReference type="NCBI Taxonomy" id="983644"/>
    <lineage>
        <taxon>Eukaryota</taxon>
        <taxon>Fungi</taxon>
        <taxon>Dikarya</taxon>
        <taxon>Ascomycota</taxon>
        <taxon>Pezizomycotina</taxon>
        <taxon>Sordariomycetes</taxon>
        <taxon>Hypocreomycetidae</taxon>
        <taxon>Hypocreales</taxon>
        <taxon>Cordycipitaceae</taxon>
        <taxon>Cordyceps</taxon>
    </lineage>
</organism>
<dbReference type="InterPro" id="IPR020846">
    <property type="entry name" value="MFS_dom"/>
</dbReference>
<proteinExistence type="inferred from homology"/>
<dbReference type="OrthoDB" id="6612291at2759"/>
<keyword evidence="5 6" id="KW-0472">Membrane</keyword>
<dbReference type="GO" id="GO:0005351">
    <property type="term" value="F:carbohydrate:proton symporter activity"/>
    <property type="evidence" value="ECO:0007669"/>
    <property type="project" value="TreeGrafter"/>
</dbReference>
<dbReference type="InterPro" id="IPR036259">
    <property type="entry name" value="MFS_trans_sf"/>
</dbReference>
<dbReference type="InterPro" id="IPR005828">
    <property type="entry name" value="MFS_sugar_transport-like"/>
</dbReference>
<reference evidence="8 9" key="1">
    <citation type="journal article" date="2011" name="Genome Biol.">
        <title>Genome sequence of the insect pathogenic fungus Cordyceps militaris, a valued traditional Chinese medicine.</title>
        <authorList>
            <person name="Zheng P."/>
            <person name="Xia Y."/>
            <person name="Xiao G."/>
            <person name="Xiong C."/>
            <person name="Hu X."/>
            <person name="Zhang S."/>
            <person name="Zheng H."/>
            <person name="Huang Y."/>
            <person name="Zhou Y."/>
            <person name="Wang S."/>
            <person name="Zhao G.P."/>
            <person name="Liu X."/>
            <person name="St Leger R.J."/>
            <person name="Wang C."/>
        </authorList>
    </citation>
    <scope>NUCLEOTIDE SEQUENCE [LARGE SCALE GENOMIC DNA]</scope>
    <source>
        <strain evidence="8 9">CM01</strain>
    </source>
</reference>
<protein>
    <submittedName>
        <fullName evidence="8">MFS alpha-glucoside transporter</fullName>
    </submittedName>
</protein>
<evidence type="ECO:0000256" key="2">
    <source>
        <dbReference type="ARBA" id="ARBA00010992"/>
    </source>
</evidence>
<evidence type="ECO:0000256" key="6">
    <source>
        <dbReference type="SAM" id="Phobius"/>
    </source>
</evidence>
<dbReference type="SUPFAM" id="SSF103473">
    <property type="entry name" value="MFS general substrate transporter"/>
    <property type="match status" value="1"/>
</dbReference>
<evidence type="ECO:0000259" key="7">
    <source>
        <dbReference type="PROSITE" id="PS50850"/>
    </source>
</evidence>
<keyword evidence="9" id="KW-1185">Reference proteome</keyword>
<evidence type="ECO:0000256" key="3">
    <source>
        <dbReference type="ARBA" id="ARBA00022692"/>
    </source>
</evidence>
<feature type="transmembrane region" description="Helical" evidence="6">
    <location>
        <begin position="429"/>
        <end position="447"/>
    </location>
</feature>
<dbReference type="InParanoid" id="G3JID1"/>
<dbReference type="EMBL" id="JH126402">
    <property type="protein sequence ID" value="EGX91881.1"/>
    <property type="molecule type" value="Genomic_DNA"/>
</dbReference>
<dbReference type="KEGG" id="cmt:CCM_06039"/>
<feature type="transmembrane region" description="Helical" evidence="6">
    <location>
        <begin position="169"/>
        <end position="188"/>
    </location>
</feature>
<comment type="subcellular location">
    <subcellularLocation>
        <location evidence="1">Membrane</location>
        <topology evidence="1">Multi-pass membrane protein</topology>
    </subcellularLocation>
</comment>
<evidence type="ECO:0000256" key="1">
    <source>
        <dbReference type="ARBA" id="ARBA00004141"/>
    </source>
</evidence>
<keyword evidence="4 6" id="KW-1133">Transmembrane helix</keyword>
<feature type="transmembrane region" description="Helical" evidence="6">
    <location>
        <begin position="326"/>
        <end position="346"/>
    </location>
</feature>
<feature type="transmembrane region" description="Helical" evidence="6">
    <location>
        <begin position="20"/>
        <end position="43"/>
    </location>
</feature>
<gene>
    <name evidence="8" type="ORF">CCM_06039</name>
</gene>
<dbReference type="PROSITE" id="PS50850">
    <property type="entry name" value="MFS"/>
    <property type="match status" value="1"/>
</dbReference>
<dbReference type="Pfam" id="PF00083">
    <property type="entry name" value="Sugar_tr"/>
    <property type="match status" value="1"/>
</dbReference>
<accession>G3JID1</accession>
<name>G3JID1_CORMM</name>
<dbReference type="InterPro" id="IPR050360">
    <property type="entry name" value="MFS_Sugar_Transporters"/>
</dbReference>
<dbReference type="AlphaFoldDB" id="G3JID1"/>
<dbReference type="PANTHER" id="PTHR48022">
    <property type="entry name" value="PLASTIDIC GLUCOSE TRANSPORTER 4"/>
    <property type="match status" value="1"/>
</dbReference>
<sequence>MDDLQVNRDGTVLETKYAALGRWATVNVFWKAMLFCMILNWAALDDGFQQQIPGNVMPMPAFVKQMANTVIDGEPAISAQVISYFQGFAEMSRMFGYALGGILADICGRKGTMYISIGILLAGSLAEILAHDWRSWLGAACLIRFGVGSTTSCLITYVSEIAPFQIRGLAVGSYQLFLGVGQLISAIAAKIMTTSNPHQWKFLIATEFLFTGILAIAMPFVPESPIYHARKYRHDKAKKCMLQLYGNVPDYDVEYEYKVIQHGIEVERRLNHLLEGVTFCDLFRGANWKRTVAGAGGIMAQPLSGAPIVFTYSTYFFQVAHLDDPFLVTVVTGCTAMLLFNTGLATTGFFTSQASGKVALAMLLLWVISYGLSAGPLGFVASGEVSTPRLRALSTSFNLFVYGVVFVVFQWTIPYMISPDEANLGVKAIYVWAGVLVPTIIVLYIYYPETRGRTYLELDELYERGVPARNRSSKQQLDLPTFGAVNPPQPPPDKGLPTQPPIVTSRHLEPRLQFNETIKIPTCHSILFTSTENMVPISFLLAWGILSKTVFLLLQLLNLLTFGLWSKVGRLTHYAFDAVLISAFLAGMKRSTGLTVSSFKTEKVAGENKEANKWIDKYLGLGEWVMDQSVAIAGSSSFFERTR</sequence>
<dbReference type="RefSeq" id="XP_006671245.1">
    <property type="nucleotide sequence ID" value="XM_006671182.1"/>
</dbReference>
<dbReference type="GeneID" id="18168056"/>
<feature type="transmembrane region" description="Helical" evidence="6">
    <location>
        <begin position="136"/>
        <end position="157"/>
    </location>
</feature>
<comment type="similarity">
    <text evidence="2">Belongs to the major facilitator superfamily. Sugar transporter (TC 2.A.1.1) family.</text>
</comment>